<protein>
    <submittedName>
        <fullName evidence="1">Uncharacterized protein</fullName>
    </submittedName>
</protein>
<reference evidence="1" key="1">
    <citation type="submission" date="2014-09" db="EMBL/GenBank/DDBJ databases">
        <authorList>
            <person name="Magalhaes I.L.F."/>
            <person name="Oliveira U."/>
            <person name="Santos F.R."/>
            <person name="Vidigal T.H.D.A."/>
            <person name="Brescovit A.D."/>
            <person name="Santos A.J."/>
        </authorList>
    </citation>
    <scope>NUCLEOTIDE SEQUENCE</scope>
    <source>
        <tissue evidence="1">Shoot tissue taken approximately 20 cm above the soil surface</tissue>
    </source>
</reference>
<dbReference type="AlphaFoldDB" id="A0A0A9FAE6"/>
<proteinExistence type="predicted"/>
<name>A0A0A9FAE6_ARUDO</name>
<reference evidence="1" key="2">
    <citation type="journal article" date="2015" name="Data Brief">
        <title>Shoot transcriptome of the giant reed, Arundo donax.</title>
        <authorList>
            <person name="Barrero R.A."/>
            <person name="Guerrero F.D."/>
            <person name="Moolhuijzen P."/>
            <person name="Goolsby J.A."/>
            <person name="Tidwell J."/>
            <person name="Bellgard S.E."/>
            <person name="Bellgard M.I."/>
        </authorList>
    </citation>
    <scope>NUCLEOTIDE SEQUENCE</scope>
    <source>
        <tissue evidence="1">Shoot tissue taken approximately 20 cm above the soil surface</tissue>
    </source>
</reference>
<accession>A0A0A9FAE6</accession>
<organism evidence="1">
    <name type="scientific">Arundo donax</name>
    <name type="common">Giant reed</name>
    <name type="synonym">Donax arundinaceus</name>
    <dbReference type="NCBI Taxonomy" id="35708"/>
    <lineage>
        <taxon>Eukaryota</taxon>
        <taxon>Viridiplantae</taxon>
        <taxon>Streptophyta</taxon>
        <taxon>Embryophyta</taxon>
        <taxon>Tracheophyta</taxon>
        <taxon>Spermatophyta</taxon>
        <taxon>Magnoliopsida</taxon>
        <taxon>Liliopsida</taxon>
        <taxon>Poales</taxon>
        <taxon>Poaceae</taxon>
        <taxon>PACMAD clade</taxon>
        <taxon>Arundinoideae</taxon>
        <taxon>Arundineae</taxon>
        <taxon>Arundo</taxon>
    </lineage>
</organism>
<evidence type="ECO:0000313" key="1">
    <source>
        <dbReference type="EMBL" id="JAE09322.1"/>
    </source>
</evidence>
<sequence length="16" mass="1866">MKLALMIPSSKQFLMK</sequence>
<dbReference type="EMBL" id="GBRH01188574">
    <property type="protein sequence ID" value="JAE09322.1"/>
    <property type="molecule type" value="Transcribed_RNA"/>
</dbReference>